<evidence type="ECO:0000313" key="2">
    <source>
        <dbReference type="Proteomes" id="UP000194420"/>
    </source>
</evidence>
<dbReference type="EMBL" id="FXWG01000003">
    <property type="protein sequence ID" value="SMQ73648.1"/>
    <property type="molecule type" value="Genomic_DNA"/>
</dbReference>
<dbReference type="Proteomes" id="UP000194420">
    <property type="component" value="Unassembled WGS sequence"/>
</dbReference>
<name>A0A1Y6FFB7_9SPHN</name>
<dbReference type="RefSeq" id="WP_086438183.1">
    <property type="nucleotide sequence ID" value="NZ_FXWG01000003.1"/>
</dbReference>
<gene>
    <name evidence="1" type="ORF">SAMN06297468_2267</name>
</gene>
<protein>
    <submittedName>
        <fullName evidence="1">Uncharacterized protein</fullName>
    </submittedName>
</protein>
<sequence>MRRWGAISGAVAALLLNACTGEPHDAVLPEPQQTNIMGSFQADGMKRVARFDATVLVLSRKSYTGIFGDEMAEYSPFDLAVAWGEGALADVYGALSISQSNRFFYWKASNEAWQDPRVRRFGRNAGNWHIVPETDAVMDDFFEVMEGDVVQMEGFLVDIQGPRNFVWKTSRKRSDSGPGACEIFLVTKVSVVES</sequence>
<organism evidence="1 2">
    <name type="scientific">Altererythrobacter xiamenensis</name>
    <dbReference type="NCBI Taxonomy" id="1316679"/>
    <lineage>
        <taxon>Bacteria</taxon>
        <taxon>Pseudomonadati</taxon>
        <taxon>Pseudomonadota</taxon>
        <taxon>Alphaproteobacteria</taxon>
        <taxon>Sphingomonadales</taxon>
        <taxon>Erythrobacteraceae</taxon>
        <taxon>Altererythrobacter</taxon>
    </lineage>
</organism>
<accession>A0A1Y6FFB7</accession>
<evidence type="ECO:0000313" key="1">
    <source>
        <dbReference type="EMBL" id="SMQ73648.1"/>
    </source>
</evidence>
<keyword evidence="2" id="KW-1185">Reference proteome</keyword>
<dbReference type="OrthoDB" id="6706661at2"/>
<reference evidence="2" key="1">
    <citation type="submission" date="2017-04" db="EMBL/GenBank/DDBJ databases">
        <authorList>
            <person name="Varghese N."/>
            <person name="Submissions S."/>
        </authorList>
    </citation>
    <scope>NUCLEOTIDE SEQUENCE [LARGE SCALE GENOMIC DNA]</scope>
</reference>
<dbReference type="AlphaFoldDB" id="A0A1Y6FFB7"/>
<proteinExistence type="predicted"/>